<evidence type="ECO:0000313" key="2">
    <source>
        <dbReference type="Proteomes" id="UP000799754"/>
    </source>
</evidence>
<evidence type="ECO:0000313" key="1">
    <source>
        <dbReference type="EMBL" id="KAF2622017.1"/>
    </source>
</evidence>
<dbReference type="Proteomes" id="UP000799754">
    <property type="component" value="Unassembled WGS sequence"/>
</dbReference>
<comment type="caution">
    <text evidence="1">The sequence shown here is derived from an EMBL/GenBank/DDBJ whole genome shotgun (WGS) entry which is preliminary data.</text>
</comment>
<protein>
    <submittedName>
        <fullName evidence="1">Uncharacterized protein</fullName>
    </submittedName>
</protein>
<sequence length="363" mass="40326">MSSCSFGDGTSLIPTVEGVMSDIIIETEFLQQFQSMDTKKKSGTIQVLVIAIYEIGCLIGAAGIIAFGDKLGRQRAVIVGACIMLVDTAIKTPFGLAQLIIRGFLVLFEGAPITAGIIFTYWLNQRVWKWTRSRLRIDVKERRSSFACLALFVVDRFGCRNLTMFGSGGLLLSLLIIGDSLSQATETNRKPAIAATAFLIVYDTAFAIGWLGVTWLYQAEITSIRIRTETNGFSTCLNWLSNYAVVQLAPIMINRIAWKTYFAFFCFNLCFIPILARITGWWLVMQVRKGHSNIFMPDLHKIYGCIARIAPDQVLVCSEDIIRTAYGAGTDSMKGDWYQTCAAPDKAARVREGEHLDLLTETS</sequence>
<keyword evidence="2" id="KW-1185">Reference proteome</keyword>
<dbReference type="EMBL" id="MU006748">
    <property type="protein sequence ID" value="KAF2622017.1"/>
    <property type="molecule type" value="Genomic_DNA"/>
</dbReference>
<gene>
    <name evidence="1" type="ORF">BU25DRAFT_452287</name>
</gene>
<name>A0ACB6RL20_9PLEO</name>
<organism evidence="1 2">
    <name type="scientific">Macroventuria anomochaeta</name>
    <dbReference type="NCBI Taxonomy" id="301207"/>
    <lineage>
        <taxon>Eukaryota</taxon>
        <taxon>Fungi</taxon>
        <taxon>Dikarya</taxon>
        <taxon>Ascomycota</taxon>
        <taxon>Pezizomycotina</taxon>
        <taxon>Dothideomycetes</taxon>
        <taxon>Pleosporomycetidae</taxon>
        <taxon>Pleosporales</taxon>
        <taxon>Pleosporineae</taxon>
        <taxon>Didymellaceae</taxon>
        <taxon>Macroventuria</taxon>
    </lineage>
</organism>
<reference evidence="1" key="1">
    <citation type="journal article" date="2020" name="Stud. Mycol.">
        <title>101 Dothideomycetes genomes: a test case for predicting lifestyles and emergence of pathogens.</title>
        <authorList>
            <person name="Haridas S."/>
            <person name="Albert R."/>
            <person name="Binder M."/>
            <person name="Bloem J."/>
            <person name="Labutti K."/>
            <person name="Salamov A."/>
            <person name="Andreopoulos B."/>
            <person name="Baker S."/>
            <person name="Barry K."/>
            <person name="Bills G."/>
            <person name="Bluhm B."/>
            <person name="Cannon C."/>
            <person name="Castanera R."/>
            <person name="Culley D."/>
            <person name="Daum C."/>
            <person name="Ezra D."/>
            <person name="Gonzalez J."/>
            <person name="Henrissat B."/>
            <person name="Kuo A."/>
            <person name="Liang C."/>
            <person name="Lipzen A."/>
            <person name="Lutzoni F."/>
            <person name="Magnuson J."/>
            <person name="Mondo S."/>
            <person name="Nolan M."/>
            <person name="Ohm R."/>
            <person name="Pangilinan J."/>
            <person name="Park H.-J."/>
            <person name="Ramirez L."/>
            <person name="Alfaro M."/>
            <person name="Sun H."/>
            <person name="Tritt A."/>
            <person name="Yoshinaga Y."/>
            <person name="Zwiers L.-H."/>
            <person name="Turgeon B."/>
            <person name="Goodwin S."/>
            <person name="Spatafora J."/>
            <person name="Crous P."/>
            <person name="Grigoriev I."/>
        </authorList>
    </citation>
    <scope>NUCLEOTIDE SEQUENCE</scope>
    <source>
        <strain evidence="1">CBS 525.71</strain>
    </source>
</reference>
<proteinExistence type="predicted"/>
<accession>A0ACB6RL20</accession>